<reference evidence="3" key="1">
    <citation type="journal article" date="2023" name="Plant J.">
        <title>Genome sequences and population genomics provide insights into the demographic history, inbreeding, and mutation load of two 'living fossil' tree species of Dipteronia.</title>
        <authorList>
            <person name="Feng Y."/>
            <person name="Comes H.P."/>
            <person name="Chen J."/>
            <person name="Zhu S."/>
            <person name="Lu R."/>
            <person name="Zhang X."/>
            <person name="Li P."/>
            <person name="Qiu J."/>
            <person name="Olsen K.M."/>
            <person name="Qiu Y."/>
        </authorList>
    </citation>
    <scope>NUCLEOTIDE SEQUENCE</scope>
    <source>
        <strain evidence="3">NBL</strain>
    </source>
</reference>
<evidence type="ECO:0000259" key="2">
    <source>
        <dbReference type="Pfam" id="PF12776"/>
    </source>
</evidence>
<dbReference type="Proteomes" id="UP001281410">
    <property type="component" value="Unassembled WGS sequence"/>
</dbReference>
<dbReference type="Pfam" id="PF12776">
    <property type="entry name" value="Myb_DNA-bind_3"/>
    <property type="match status" value="1"/>
</dbReference>
<evidence type="ECO:0000256" key="1">
    <source>
        <dbReference type="SAM" id="MobiDB-lite"/>
    </source>
</evidence>
<feature type="domain" description="Myb/SANT-like" evidence="2">
    <location>
        <begin position="98"/>
        <end position="195"/>
    </location>
</feature>
<gene>
    <name evidence="3" type="ORF">Dsin_002541</name>
</gene>
<protein>
    <recommendedName>
        <fullName evidence="2">Myb/SANT-like domain-containing protein</fullName>
    </recommendedName>
</protein>
<feature type="compositionally biased region" description="Polar residues" evidence="1">
    <location>
        <begin position="262"/>
        <end position="274"/>
    </location>
</feature>
<evidence type="ECO:0000313" key="4">
    <source>
        <dbReference type="Proteomes" id="UP001281410"/>
    </source>
</evidence>
<sequence>MAFQMMRDVPVGYGSPTNGSVYRIKIEKSFKAQVRYEAPYSNRVSGIGHANPPSNQPVVISSLPLLDTLIHGRDMNQEDTGGISQANKQERRGVRRVWTKEEEDALLSILDETVETGGRADCGSFKSGTVKNIETRMLFAIPDCGLKANPHIETKMKFWKKQHGIVYDMLNTSGFGWNDVRKYIEVNSDAAWNSYVQAERFRGNHFSLYERLDNKFGKDRATGKAAQTPNQQAADFGEVDNFGNEFEIPESFSPMSMNQSQFDFNGNQDASQPSCGKRLRSKSTDPIASSMNSFSDMMKEAMEKTTEAFKEFGQILATNKANEYERIAYELQNIGIRRVGQVRVMKMFLQKPEITRIFKASYNDEDKHQFIMEILAGEFDD</sequence>
<name>A0AAE0B7E2_9ROSI</name>
<accession>A0AAE0B7E2</accession>
<organism evidence="3 4">
    <name type="scientific">Dipteronia sinensis</name>
    <dbReference type="NCBI Taxonomy" id="43782"/>
    <lineage>
        <taxon>Eukaryota</taxon>
        <taxon>Viridiplantae</taxon>
        <taxon>Streptophyta</taxon>
        <taxon>Embryophyta</taxon>
        <taxon>Tracheophyta</taxon>
        <taxon>Spermatophyta</taxon>
        <taxon>Magnoliopsida</taxon>
        <taxon>eudicotyledons</taxon>
        <taxon>Gunneridae</taxon>
        <taxon>Pentapetalae</taxon>
        <taxon>rosids</taxon>
        <taxon>malvids</taxon>
        <taxon>Sapindales</taxon>
        <taxon>Sapindaceae</taxon>
        <taxon>Hippocastanoideae</taxon>
        <taxon>Acereae</taxon>
        <taxon>Dipteronia</taxon>
    </lineage>
</organism>
<dbReference type="PANTHER" id="PTHR46250:SF15">
    <property type="entry name" value="OS01G0523800 PROTEIN"/>
    <property type="match status" value="1"/>
</dbReference>
<dbReference type="EMBL" id="JANJYJ010000001">
    <property type="protein sequence ID" value="KAK3230660.1"/>
    <property type="molecule type" value="Genomic_DNA"/>
</dbReference>
<dbReference type="AlphaFoldDB" id="A0AAE0B7E2"/>
<feature type="region of interest" description="Disordered" evidence="1">
    <location>
        <begin position="262"/>
        <end position="291"/>
    </location>
</feature>
<keyword evidence="4" id="KW-1185">Reference proteome</keyword>
<dbReference type="PANTHER" id="PTHR46250">
    <property type="entry name" value="MYB/SANT-LIKE DNA-BINDING DOMAIN PROTEIN-RELATED"/>
    <property type="match status" value="1"/>
</dbReference>
<dbReference type="InterPro" id="IPR024752">
    <property type="entry name" value="Myb/SANT-like_dom"/>
</dbReference>
<evidence type="ECO:0000313" key="3">
    <source>
        <dbReference type="EMBL" id="KAK3230660.1"/>
    </source>
</evidence>
<comment type="caution">
    <text evidence="3">The sequence shown here is derived from an EMBL/GenBank/DDBJ whole genome shotgun (WGS) entry which is preliminary data.</text>
</comment>
<proteinExistence type="predicted"/>